<feature type="compositionally biased region" description="Basic and acidic residues" evidence="1">
    <location>
        <begin position="114"/>
        <end position="132"/>
    </location>
</feature>
<keyword evidence="3" id="KW-1185">Reference proteome</keyword>
<reference evidence="2" key="1">
    <citation type="submission" date="2022-07" db="EMBL/GenBank/DDBJ databases">
        <authorList>
            <person name="Trinca V."/>
            <person name="Uliana J.V.C."/>
            <person name="Torres T.T."/>
            <person name="Ward R.J."/>
            <person name="Monesi N."/>
        </authorList>
    </citation>
    <scope>NUCLEOTIDE SEQUENCE</scope>
    <source>
        <strain evidence="2">HSMRA1968</strain>
        <tissue evidence="2">Whole embryos</tissue>
    </source>
</reference>
<feature type="compositionally biased region" description="Basic and acidic residues" evidence="1">
    <location>
        <begin position="67"/>
        <end position="107"/>
    </location>
</feature>
<proteinExistence type="predicted"/>
<dbReference type="Proteomes" id="UP001151699">
    <property type="component" value="Unassembled WGS sequence"/>
</dbReference>
<evidence type="ECO:0000256" key="1">
    <source>
        <dbReference type="SAM" id="MobiDB-lite"/>
    </source>
</evidence>
<dbReference type="EMBL" id="WJQU01001981">
    <property type="protein sequence ID" value="KAJ6633483.1"/>
    <property type="molecule type" value="Genomic_DNA"/>
</dbReference>
<feature type="non-terminal residue" evidence="2">
    <location>
        <position position="177"/>
    </location>
</feature>
<evidence type="ECO:0000313" key="3">
    <source>
        <dbReference type="Proteomes" id="UP001151699"/>
    </source>
</evidence>
<protein>
    <submittedName>
        <fullName evidence="2">Uncharacterized protein</fullName>
    </submittedName>
</protein>
<name>A0A9Q0MLB0_9DIPT</name>
<comment type="caution">
    <text evidence="2">The sequence shown here is derived from an EMBL/GenBank/DDBJ whole genome shotgun (WGS) entry which is preliminary data.</text>
</comment>
<organism evidence="2 3">
    <name type="scientific">Pseudolycoriella hygida</name>
    <dbReference type="NCBI Taxonomy" id="35572"/>
    <lineage>
        <taxon>Eukaryota</taxon>
        <taxon>Metazoa</taxon>
        <taxon>Ecdysozoa</taxon>
        <taxon>Arthropoda</taxon>
        <taxon>Hexapoda</taxon>
        <taxon>Insecta</taxon>
        <taxon>Pterygota</taxon>
        <taxon>Neoptera</taxon>
        <taxon>Endopterygota</taxon>
        <taxon>Diptera</taxon>
        <taxon>Nematocera</taxon>
        <taxon>Sciaroidea</taxon>
        <taxon>Sciaridae</taxon>
        <taxon>Pseudolycoriella</taxon>
    </lineage>
</organism>
<accession>A0A9Q0MLB0</accession>
<dbReference type="OrthoDB" id="449052at2759"/>
<sequence>MCFFDTSLVEIRSVNGSTKSLNKSNDVTVWIPRPEAPLEATTDGNARSRSQQSPIDTSSQLRKSKRGDKDAKKQEKEQRKSEKEARKVEEKLAKQKEKEAAKLEKQYRHTISRSSERVTNRSGSLERRKSGDGEMVVLNQSTVHGIASPNRRPTIFDVFRPRTKSDAKKKEKDPLKL</sequence>
<feature type="compositionally biased region" description="Basic and acidic residues" evidence="1">
    <location>
        <begin position="159"/>
        <end position="177"/>
    </location>
</feature>
<feature type="compositionally biased region" description="Polar residues" evidence="1">
    <location>
        <begin position="42"/>
        <end position="61"/>
    </location>
</feature>
<gene>
    <name evidence="2" type="ORF">Bhyg_16660</name>
</gene>
<evidence type="ECO:0000313" key="2">
    <source>
        <dbReference type="EMBL" id="KAJ6633483.1"/>
    </source>
</evidence>
<dbReference type="AlphaFoldDB" id="A0A9Q0MLB0"/>
<feature type="region of interest" description="Disordered" evidence="1">
    <location>
        <begin position="34"/>
        <end position="177"/>
    </location>
</feature>